<keyword evidence="1" id="KW-0175">Coiled coil</keyword>
<feature type="coiled-coil region" evidence="1">
    <location>
        <begin position="47"/>
        <end position="106"/>
    </location>
</feature>
<protein>
    <submittedName>
        <fullName evidence="3">Uncharacterized protein LOC114348691</fullName>
    </submittedName>
</protein>
<evidence type="ECO:0000313" key="3">
    <source>
        <dbReference type="RefSeq" id="XP_028155002.1"/>
    </source>
</evidence>
<evidence type="ECO:0000256" key="2">
    <source>
        <dbReference type="SAM" id="MobiDB-lite"/>
    </source>
</evidence>
<reference evidence="3" key="1">
    <citation type="submission" date="2025-08" db="UniProtKB">
        <authorList>
            <consortium name="RefSeq"/>
        </authorList>
    </citation>
    <scope>IDENTIFICATION</scope>
    <source>
        <tissue evidence="3">Whole insect</tissue>
    </source>
</reference>
<sequence length="185" mass="22075">MSSDDYPDDQNKKRPAENFDILQNSKKTHRTPTNISDEKLEKILYLMQEMKAEIKDEMKLIREDQKSYAMEMKKLKEENEELRKENEDIKAELTQIKQNMEWIDKEKRKNNIVLSGLNIDTRNQAGLKIATENFLQTNLQLEIHIRTVIKIGESHYLIQLYHGEDKQTVMENKYKLKNIEIKKSY</sequence>
<gene>
    <name evidence="3" type="primary">LOC114348691</name>
</gene>
<accession>A0A6P7H8S3</accession>
<feature type="compositionally biased region" description="Polar residues" evidence="2">
    <location>
        <begin position="21"/>
        <end position="34"/>
    </location>
</feature>
<proteinExistence type="predicted"/>
<name>A0A6P7H8S3_DIAVI</name>
<dbReference type="InParanoid" id="A0A6P7H8S3"/>
<feature type="region of interest" description="Disordered" evidence="2">
    <location>
        <begin position="1"/>
        <end position="34"/>
    </location>
</feature>
<dbReference type="RefSeq" id="XP_028155002.1">
    <property type="nucleotide sequence ID" value="XM_028299201.1"/>
</dbReference>
<organism evidence="3">
    <name type="scientific">Diabrotica virgifera virgifera</name>
    <name type="common">western corn rootworm</name>
    <dbReference type="NCBI Taxonomy" id="50390"/>
    <lineage>
        <taxon>Eukaryota</taxon>
        <taxon>Metazoa</taxon>
        <taxon>Ecdysozoa</taxon>
        <taxon>Arthropoda</taxon>
        <taxon>Hexapoda</taxon>
        <taxon>Insecta</taxon>
        <taxon>Pterygota</taxon>
        <taxon>Neoptera</taxon>
        <taxon>Endopterygota</taxon>
        <taxon>Coleoptera</taxon>
        <taxon>Polyphaga</taxon>
        <taxon>Cucujiformia</taxon>
        <taxon>Chrysomeloidea</taxon>
        <taxon>Chrysomelidae</taxon>
        <taxon>Galerucinae</taxon>
        <taxon>Diabroticina</taxon>
        <taxon>Diabroticites</taxon>
        <taxon>Diabrotica</taxon>
    </lineage>
</organism>
<evidence type="ECO:0000256" key="1">
    <source>
        <dbReference type="SAM" id="Coils"/>
    </source>
</evidence>
<dbReference type="AlphaFoldDB" id="A0A6P7H8S3"/>